<dbReference type="InterPro" id="IPR051634">
    <property type="entry name" value="Extended_Synaptotagmin"/>
</dbReference>
<dbReference type="Pfam" id="PF17047">
    <property type="entry name" value="SMP_LBD"/>
    <property type="match status" value="2"/>
</dbReference>
<reference evidence="7" key="2">
    <citation type="journal article" date="2013" name="Nat. Genet.">
        <title>The genome of the platyfish, Xiphophorus maculatus, provides insights into evolutionary adaptation and several complex traits.</title>
        <authorList>
            <person name="Schartl M."/>
            <person name="Walter R.B."/>
            <person name="Shen Y."/>
            <person name="Garcia T."/>
            <person name="Catchen J."/>
            <person name="Amores A."/>
            <person name="Braasch I."/>
            <person name="Chalopin D."/>
            <person name="Volff J.N."/>
            <person name="Lesch K.P."/>
            <person name="Bisazza A."/>
            <person name="Minx P."/>
            <person name="Hillier L."/>
            <person name="Wilson R.K."/>
            <person name="Fuerstenberg S."/>
            <person name="Boore J."/>
            <person name="Searle S."/>
            <person name="Postlethwait J.H."/>
            <person name="Warren W.C."/>
        </authorList>
    </citation>
    <scope>NUCLEOTIDE SEQUENCE [LARGE SCALE GENOMIC DNA]</scope>
    <source>
        <strain evidence="7">JP 163 A</strain>
    </source>
</reference>
<evidence type="ECO:0000256" key="1">
    <source>
        <dbReference type="ARBA" id="ARBA00022692"/>
    </source>
</evidence>
<feature type="compositionally biased region" description="Basic and acidic residues" evidence="3">
    <location>
        <begin position="1"/>
        <end position="13"/>
    </location>
</feature>
<keyword evidence="1 4" id="KW-0812">Transmembrane</keyword>
<dbReference type="PANTHER" id="PTHR45761:SF7">
    <property type="entry name" value="EXTENDED SYNAPTOTAGMIN-1 ISOFORM X1"/>
    <property type="match status" value="1"/>
</dbReference>
<dbReference type="PANTHER" id="PTHR45761">
    <property type="entry name" value="EXTENDED SYNAPTOTAGMIN-LIKE PROTEIN 2, ISOFORM C"/>
    <property type="match status" value="1"/>
</dbReference>
<protein>
    <submittedName>
        <fullName evidence="6">Extended synaptotagmin 1</fullName>
    </submittedName>
</protein>
<feature type="region of interest" description="Disordered" evidence="3">
    <location>
        <begin position="1"/>
        <end position="32"/>
    </location>
</feature>
<reference evidence="7" key="1">
    <citation type="submission" date="2012-01" db="EMBL/GenBank/DDBJ databases">
        <authorList>
            <person name="Walter R."/>
            <person name="Schartl M."/>
            <person name="Warren W."/>
        </authorList>
    </citation>
    <scope>NUCLEOTIDE SEQUENCE [LARGE SCALE GENOMIC DNA]</scope>
    <source>
        <strain evidence="7">JP 163 A</strain>
    </source>
</reference>
<dbReference type="GO" id="GO:0035091">
    <property type="term" value="F:phosphatidylinositol binding"/>
    <property type="evidence" value="ECO:0007669"/>
    <property type="project" value="TreeGrafter"/>
</dbReference>
<feature type="domain" description="Synaptotagmin SMP" evidence="5">
    <location>
        <begin position="127"/>
        <end position="182"/>
    </location>
</feature>
<name>A0A3B5Q415_XIPMA</name>
<evidence type="ECO:0000313" key="6">
    <source>
        <dbReference type="Ensembl" id="ENSXMAP00000024989.1"/>
    </source>
</evidence>
<dbReference type="GO" id="GO:0005789">
    <property type="term" value="C:endoplasmic reticulum membrane"/>
    <property type="evidence" value="ECO:0007669"/>
    <property type="project" value="TreeGrafter"/>
</dbReference>
<dbReference type="GO" id="GO:0008429">
    <property type="term" value="F:phosphatidylethanolamine binding"/>
    <property type="evidence" value="ECO:0007669"/>
    <property type="project" value="TreeGrafter"/>
</dbReference>
<dbReference type="Ensembl" id="ENSXMAT00000022231.1">
    <property type="protein sequence ID" value="ENSXMAP00000024989.1"/>
    <property type="gene ID" value="ENSXMAG00000002295.2"/>
</dbReference>
<evidence type="ECO:0000256" key="4">
    <source>
        <dbReference type="SAM" id="Phobius"/>
    </source>
</evidence>
<evidence type="ECO:0000256" key="3">
    <source>
        <dbReference type="SAM" id="MobiDB-lite"/>
    </source>
</evidence>
<proteinExistence type="predicted"/>
<dbReference type="GO" id="GO:0005509">
    <property type="term" value="F:calcium ion binding"/>
    <property type="evidence" value="ECO:0007669"/>
    <property type="project" value="TreeGrafter"/>
</dbReference>
<reference evidence="6" key="4">
    <citation type="submission" date="2025-09" db="UniProtKB">
        <authorList>
            <consortium name="Ensembl"/>
        </authorList>
    </citation>
    <scope>IDENTIFICATION</scope>
    <source>
        <strain evidence="6">JP 163 A</strain>
    </source>
</reference>
<accession>A0A3B5Q415</accession>
<keyword evidence="4" id="KW-0472">Membrane</keyword>
<evidence type="ECO:0000256" key="2">
    <source>
        <dbReference type="ARBA" id="ARBA00022989"/>
    </source>
</evidence>
<evidence type="ECO:0000313" key="7">
    <source>
        <dbReference type="Proteomes" id="UP000002852"/>
    </source>
</evidence>
<dbReference type="GO" id="GO:0005544">
    <property type="term" value="F:calcium-dependent phospholipid binding"/>
    <property type="evidence" value="ECO:0007669"/>
    <property type="project" value="TreeGrafter"/>
</dbReference>
<sequence length="285" mass="31681">MQDDKQESTEAKGAEGPGASGAGEKALSNVRGAETTKPKGISAVAVLWTFGKCLSALLPVYLAGYYRVSTSLLVCGMMVYTGWKHAREAKEERLRSAIQLLDNEEEYTSMKSSKIRRDLPAWVNFPDVEKVEWLNKVLQQVWPFVGQYLEKLLMETIAPSIRASSAHLQTLSFTKVDMGDKVMASRLHGMMRVILEPLIGDVPIVGAVTMFFIRRPKLDINWTGLTNLLDIPGLNVMSDSMIMDAIASFLVLPNRLVVPLVPGLHVAQLRCPLPRVKPRFLHVLH</sequence>
<evidence type="ECO:0000259" key="5">
    <source>
        <dbReference type="Pfam" id="PF17047"/>
    </source>
</evidence>
<organism evidence="6 7">
    <name type="scientific">Xiphophorus maculatus</name>
    <name type="common">Southern platyfish</name>
    <name type="synonym">Platypoecilus maculatus</name>
    <dbReference type="NCBI Taxonomy" id="8083"/>
    <lineage>
        <taxon>Eukaryota</taxon>
        <taxon>Metazoa</taxon>
        <taxon>Chordata</taxon>
        <taxon>Craniata</taxon>
        <taxon>Vertebrata</taxon>
        <taxon>Euteleostomi</taxon>
        <taxon>Actinopterygii</taxon>
        <taxon>Neopterygii</taxon>
        <taxon>Teleostei</taxon>
        <taxon>Neoteleostei</taxon>
        <taxon>Acanthomorphata</taxon>
        <taxon>Ovalentaria</taxon>
        <taxon>Atherinomorphae</taxon>
        <taxon>Cyprinodontiformes</taxon>
        <taxon>Poeciliidae</taxon>
        <taxon>Poeciliinae</taxon>
        <taxon>Xiphophorus</taxon>
    </lineage>
</organism>
<dbReference type="AlphaFoldDB" id="A0A3B5Q415"/>
<keyword evidence="7" id="KW-1185">Reference proteome</keyword>
<dbReference type="Proteomes" id="UP000002852">
    <property type="component" value="Unassembled WGS sequence"/>
</dbReference>
<keyword evidence="2 4" id="KW-1133">Transmembrane helix</keyword>
<dbReference type="InterPro" id="IPR039010">
    <property type="entry name" value="Synaptotagmin_SMP"/>
</dbReference>
<feature type="transmembrane region" description="Helical" evidence="4">
    <location>
        <begin position="40"/>
        <end position="58"/>
    </location>
</feature>
<dbReference type="GeneTree" id="ENSGT00940000156561"/>
<reference evidence="6" key="3">
    <citation type="submission" date="2025-08" db="UniProtKB">
        <authorList>
            <consortium name="Ensembl"/>
        </authorList>
    </citation>
    <scope>IDENTIFICATION</scope>
    <source>
        <strain evidence="6">JP 163 A</strain>
    </source>
</reference>
<dbReference type="GO" id="GO:0031210">
    <property type="term" value="F:phosphatidylcholine binding"/>
    <property type="evidence" value="ECO:0007669"/>
    <property type="project" value="TreeGrafter"/>
</dbReference>
<feature type="domain" description="Synaptotagmin SMP" evidence="5">
    <location>
        <begin position="184"/>
        <end position="261"/>
    </location>
</feature>